<comment type="caution">
    <text evidence="2">The sequence shown here is derived from an EMBL/GenBank/DDBJ whole genome shotgun (WGS) entry which is preliminary data.</text>
</comment>
<protein>
    <submittedName>
        <fullName evidence="2">Uncharacterized protein</fullName>
    </submittedName>
</protein>
<dbReference type="Proteomes" id="UP000274822">
    <property type="component" value="Unassembled WGS sequence"/>
</dbReference>
<dbReference type="EMBL" id="RBNJ01005879">
    <property type="protein sequence ID" value="RUS28933.1"/>
    <property type="molecule type" value="Genomic_DNA"/>
</dbReference>
<feature type="compositionally biased region" description="Basic and acidic residues" evidence="1">
    <location>
        <begin position="68"/>
        <end position="79"/>
    </location>
</feature>
<gene>
    <name evidence="2" type="ORF">BC938DRAFT_481261</name>
</gene>
<organism evidence="2 3">
    <name type="scientific">Jimgerdemannia flammicorona</name>
    <dbReference type="NCBI Taxonomy" id="994334"/>
    <lineage>
        <taxon>Eukaryota</taxon>
        <taxon>Fungi</taxon>
        <taxon>Fungi incertae sedis</taxon>
        <taxon>Mucoromycota</taxon>
        <taxon>Mucoromycotina</taxon>
        <taxon>Endogonomycetes</taxon>
        <taxon>Endogonales</taxon>
        <taxon>Endogonaceae</taxon>
        <taxon>Jimgerdemannia</taxon>
    </lineage>
</organism>
<evidence type="ECO:0000313" key="2">
    <source>
        <dbReference type="EMBL" id="RUS28933.1"/>
    </source>
</evidence>
<feature type="region of interest" description="Disordered" evidence="1">
    <location>
        <begin position="44"/>
        <end position="79"/>
    </location>
</feature>
<dbReference type="AlphaFoldDB" id="A0A433QGM1"/>
<keyword evidence="3" id="KW-1185">Reference proteome</keyword>
<reference evidence="2 3" key="1">
    <citation type="journal article" date="2018" name="New Phytol.">
        <title>Phylogenomics of Endogonaceae and evolution of mycorrhizas within Mucoromycota.</title>
        <authorList>
            <person name="Chang Y."/>
            <person name="Desiro A."/>
            <person name="Na H."/>
            <person name="Sandor L."/>
            <person name="Lipzen A."/>
            <person name="Clum A."/>
            <person name="Barry K."/>
            <person name="Grigoriev I.V."/>
            <person name="Martin F.M."/>
            <person name="Stajich J.E."/>
            <person name="Smith M.E."/>
            <person name="Bonito G."/>
            <person name="Spatafora J.W."/>
        </authorList>
    </citation>
    <scope>NUCLEOTIDE SEQUENCE [LARGE SCALE GENOMIC DNA]</scope>
    <source>
        <strain evidence="2 3">AD002</strain>
    </source>
</reference>
<feature type="compositionally biased region" description="Acidic residues" evidence="1">
    <location>
        <begin position="49"/>
        <end position="67"/>
    </location>
</feature>
<sequence length="99" mass="10804">MPLYDTAELTSRLLLRATDDPEHIPAFTGIGSCLLSIANYWLEQQDANGGDEDEDDDDDDDGDDGEEKEQTKEKKSAKEALVEGGIACRIFLGNPQTNG</sequence>
<evidence type="ECO:0000256" key="1">
    <source>
        <dbReference type="SAM" id="MobiDB-lite"/>
    </source>
</evidence>
<evidence type="ECO:0000313" key="3">
    <source>
        <dbReference type="Proteomes" id="UP000274822"/>
    </source>
</evidence>
<accession>A0A433QGM1</accession>
<proteinExistence type="predicted"/>
<name>A0A433QGM1_9FUNG</name>